<dbReference type="GO" id="GO:0005886">
    <property type="term" value="C:plasma membrane"/>
    <property type="evidence" value="ECO:0007669"/>
    <property type="project" value="UniProtKB-SubCell"/>
</dbReference>
<keyword evidence="6 8" id="KW-0472">Membrane</keyword>
<keyword evidence="7" id="KW-0813">Transport</keyword>
<dbReference type="EMBL" id="CXWC01000021">
    <property type="protein sequence ID" value="CTQ79640.1"/>
    <property type="molecule type" value="Genomic_DNA"/>
</dbReference>
<keyword evidence="7" id="KW-0653">Protein transport</keyword>
<evidence type="ECO:0000256" key="1">
    <source>
        <dbReference type="ARBA" id="ARBA00004162"/>
    </source>
</evidence>
<dbReference type="Pfam" id="PF02472">
    <property type="entry name" value="ExbD"/>
    <property type="match status" value="1"/>
</dbReference>
<dbReference type="RefSeq" id="WP_055118136.1">
    <property type="nucleotide sequence ID" value="NZ_CANKXR010000003.1"/>
</dbReference>
<evidence type="ECO:0000256" key="6">
    <source>
        <dbReference type="ARBA" id="ARBA00023136"/>
    </source>
</evidence>
<name>A0A0M7ARD3_9HYPH</name>
<evidence type="ECO:0000256" key="5">
    <source>
        <dbReference type="ARBA" id="ARBA00022989"/>
    </source>
</evidence>
<dbReference type="GeneID" id="97673516"/>
<protein>
    <submittedName>
        <fullName evidence="9">Biopolymer transport protein ExbD/TolR</fullName>
    </submittedName>
</protein>
<keyword evidence="5 8" id="KW-1133">Transmembrane helix</keyword>
<evidence type="ECO:0000256" key="8">
    <source>
        <dbReference type="SAM" id="Phobius"/>
    </source>
</evidence>
<dbReference type="GO" id="GO:0015031">
    <property type="term" value="P:protein transport"/>
    <property type="evidence" value="ECO:0007669"/>
    <property type="project" value="UniProtKB-KW"/>
</dbReference>
<dbReference type="GO" id="GO:0022857">
    <property type="term" value="F:transmembrane transporter activity"/>
    <property type="evidence" value="ECO:0007669"/>
    <property type="project" value="InterPro"/>
</dbReference>
<keyword evidence="4 7" id="KW-0812">Transmembrane</keyword>
<evidence type="ECO:0000313" key="10">
    <source>
        <dbReference type="Proteomes" id="UP000049983"/>
    </source>
</evidence>
<evidence type="ECO:0000256" key="7">
    <source>
        <dbReference type="RuleBase" id="RU003879"/>
    </source>
</evidence>
<organism evidence="9 10">
    <name type="scientific">Roseibium album</name>
    <dbReference type="NCBI Taxonomy" id="311410"/>
    <lineage>
        <taxon>Bacteria</taxon>
        <taxon>Pseudomonadati</taxon>
        <taxon>Pseudomonadota</taxon>
        <taxon>Alphaproteobacteria</taxon>
        <taxon>Hyphomicrobiales</taxon>
        <taxon>Stappiaceae</taxon>
        <taxon>Roseibium</taxon>
    </lineage>
</organism>
<comment type="similarity">
    <text evidence="2 7">Belongs to the ExbD/TolR family.</text>
</comment>
<dbReference type="InterPro" id="IPR003400">
    <property type="entry name" value="ExbD"/>
</dbReference>
<accession>A0A0M7ARD3</accession>
<dbReference type="AlphaFoldDB" id="A0A0M7ARD3"/>
<proteinExistence type="inferred from homology"/>
<gene>
    <name evidence="9" type="ORF">LA5096_06300</name>
</gene>
<dbReference type="STRING" id="311410.LA5095_03997"/>
<sequence length="140" mass="15579">MKRYTKPIHVPKPLAHRRADSSLALINVVFLLLLFLLVAGTLRPPLPDEFEWAETSSESGKGNIQNSLVLTRSGNLWFAGTELDEQGLIDYLAQSPEFKDNMSVQVDRRAKMEAVAQLAQQMRSAGVKNLSFIAIEANEP</sequence>
<keyword evidence="10" id="KW-1185">Reference proteome</keyword>
<evidence type="ECO:0000313" key="9">
    <source>
        <dbReference type="EMBL" id="CTQ79640.1"/>
    </source>
</evidence>
<evidence type="ECO:0000256" key="3">
    <source>
        <dbReference type="ARBA" id="ARBA00022475"/>
    </source>
</evidence>
<feature type="transmembrane region" description="Helical" evidence="8">
    <location>
        <begin position="21"/>
        <end position="42"/>
    </location>
</feature>
<dbReference type="Proteomes" id="UP000049983">
    <property type="component" value="Unassembled WGS sequence"/>
</dbReference>
<keyword evidence="3" id="KW-1003">Cell membrane</keyword>
<reference evidence="10" key="1">
    <citation type="submission" date="2015-07" db="EMBL/GenBank/DDBJ databases">
        <authorList>
            <person name="Rodrigo-Torres Lidia"/>
            <person name="Arahal R.David."/>
        </authorList>
    </citation>
    <scope>NUCLEOTIDE SEQUENCE [LARGE SCALE GENOMIC DNA]</scope>
    <source>
        <strain evidence="10">CECT 5096</strain>
    </source>
</reference>
<evidence type="ECO:0000256" key="4">
    <source>
        <dbReference type="ARBA" id="ARBA00022692"/>
    </source>
</evidence>
<evidence type="ECO:0000256" key="2">
    <source>
        <dbReference type="ARBA" id="ARBA00005811"/>
    </source>
</evidence>
<dbReference type="OrthoDB" id="7678196at2"/>
<comment type="subcellular location">
    <subcellularLocation>
        <location evidence="1">Cell membrane</location>
        <topology evidence="1">Single-pass membrane protein</topology>
    </subcellularLocation>
    <subcellularLocation>
        <location evidence="7">Cell membrane</location>
        <topology evidence="7">Single-pass type II membrane protein</topology>
    </subcellularLocation>
</comment>